<accession>A0A3R8KXH0</accession>
<dbReference type="Pfam" id="PF01156">
    <property type="entry name" value="IU_nuc_hydro"/>
    <property type="match status" value="1"/>
</dbReference>
<evidence type="ECO:0000256" key="1">
    <source>
        <dbReference type="ARBA" id="ARBA00022801"/>
    </source>
</evidence>
<feature type="domain" description="Inosine/uridine-preferring nucleoside hydrolase" evidence="3">
    <location>
        <begin position="19"/>
        <end position="256"/>
    </location>
</feature>
<dbReference type="AlphaFoldDB" id="A0A3R8KXH0"/>
<keyword evidence="2" id="KW-0326">Glycosidase</keyword>
<dbReference type="GO" id="GO:0005829">
    <property type="term" value="C:cytosol"/>
    <property type="evidence" value="ECO:0007669"/>
    <property type="project" value="TreeGrafter"/>
</dbReference>
<evidence type="ECO:0000313" key="4">
    <source>
        <dbReference type="EMBL" id="RRK30468.1"/>
    </source>
</evidence>
<dbReference type="GO" id="GO:0006152">
    <property type="term" value="P:purine nucleoside catabolic process"/>
    <property type="evidence" value="ECO:0007669"/>
    <property type="project" value="TreeGrafter"/>
</dbReference>
<dbReference type="PANTHER" id="PTHR12304:SF4">
    <property type="entry name" value="URIDINE NUCLEOSIDASE"/>
    <property type="match status" value="1"/>
</dbReference>
<dbReference type="SUPFAM" id="SSF53590">
    <property type="entry name" value="Nucleoside hydrolase"/>
    <property type="match status" value="1"/>
</dbReference>
<evidence type="ECO:0000256" key="2">
    <source>
        <dbReference type="ARBA" id="ARBA00023295"/>
    </source>
</evidence>
<reference evidence="4" key="1">
    <citation type="submission" date="2018-10" db="EMBL/GenBank/DDBJ databases">
        <title>Schaedlerella arabinophila gen. nov. sp. nov., isolated from the mouse intestinal tract and comparative analysis with the genome of the closely related altered Schaedler flora strain ASF502.</title>
        <authorList>
            <person name="Miyake S."/>
            <person name="Soh M."/>
            <person name="Seedorf H."/>
        </authorList>
    </citation>
    <scope>NUCLEOTIDE SEQUENCE [LARGE SCALE GENOMIC DNA]</scope>
    <source>
        <strain evidence="4">DSM 106076</strain>
    </source>
</reference>
<dbReference type="EMBL" id="RHJS01000002">
    <property type="protein sequence ID" value="RRK30468.1"/>
    <property type="molecule type" value="Genomic_DNA"/>
</dbReference>
<dbReference type="Proteomes" id="UP000274920">
    <property type="component" value="Unassembled WGS sequence"/>
</dbReference>
<keyword evidence="5" id="KW-1185">Reference proteome</keyword>
<proteinExistence type="predicted"/>
<dbReference type="InterPro" id="IPR036452">
    <property type="entry name" value="Ribo_hydro-like"/>
</dbReference>
<gene>
    <name evidence="4" type="ORF">EBB54_03060</name>
</gene>
<evidence type="ECO:0000313" key="5">
    <source>
        <dbReference type="Proteomes" id="UP000274920"/>
    </source>
</evidence>
<dbReference type="PANTHER" id="PTHR12304">
    <property type="entry name" value="INOSINE-URIDINE PREFERRING NUCLEOSIDE HYDROLASE"/>
    <property type="match status" value="1"/>
</dbReference>
<evidence type="ECO:0000259" key="3">
    <source>
        <dbReference type="Pfam" id="PF01156"/>
    </source>
</evidence>
<sequence length="307" mass="34730">MRKIKYKFEVPDMKKVRMIVHTDCKNEADDQYALVHHLLTPKFIMKGIVAGHFNRTSGKWGDGCTARASLLEVKKILELMDMEGICPVAKGAEYPLDNEQEAVWSQGAQLIIDEAMREDTHPLFVAVQGALTDVACAILLKPEICERMTVIWIGGGAYPAGGWEFNVSQDIAAANVVMKSQVSLWQIPSDVYEQMEVSYAELEVRVQPRGAVGEYLFRQLVEFAAGHPDNPWPSGESWCLGDSPSVYVLLERESKSSLYQEMAAPCIRYENMTYSYEVANRNIRVFRKLNVRMALEDFYAKLKLNFS</sequence>
<dbReference type="RefSeq" id="WP_125126290.1">
    <property type="nucleotide sequence ID" value="NZ_RHJS01000002.1"/>
</dbReference>
<keyword evidence="1 4" id="KW-0378">Hydrolase</keyword>
<dbReference type="GO" id="GO:0008477">
    <property type="term" value="F:purine nucleosidase activity"/>
    <property type="evidence" value="ECO:0007669"/>
    <property type="project" value="TreeGrafter"/>
</dbReference>
<comment type="caution">
    <text evidence="4">The sequence shown here is derived from an EMBL/GenBank/DDBJ whole genome shotgun (WGS) entry which is preliminary data.</text>
</comment>
<dbReference type="InterPro" id="IPR001910">
    <property type="entry name" value="Inosine/uridine_hydrolase_dom"/>
</dbReference>
<protein>
    <submittedName>
        <fullName evidence="4">Nucleoside hydrolase</fullName>
    </submittedName>
</protein>
<dbReference type="Gene3D" id="3.90.245.10">
    <property type="entry name" value="Ribonucleoside hydrolase-like"/>
    <property type="match status" value="1"/>
</dbReference>
<organism evidence="4 5">
    <name type="scientific">Schaedlerella arabinosiphila</name>
    <dbReference type="NCBI Taxonomy" id="2044587"/>
    <lineage>
        <taxon>Bacteria</taxon>
        <taxon>Bacillati</taxon>
        <taxon>Bacillota</taxon>
        <taxon>Clostridia</taxon>
        <taxon>Lachnospirales</taxon>
        <taxon>Lachnospiraceae</taxon>
        <taxon>Schaedlerella</taxon>
    </lineage>
</organism>
<dbReference type="InterPro" id="IPR023186">
    <property type="entry name" value="IUNH"/>
</dbReference>
<name>A0A3R8KXH0_9FIRM</name>